<reference evidence="1 2" key="1">
    <citation type="submission" date="2010-01" db="EMBL/GenBank/DDBJ databases">
        <title>The complete genome of Thermobispora bispora DSM 43833.</title>
        <authorList>
            <consortium name="US DOE Joint Genome Institute (JGI-PGF)"/>
            <person name="Lucas S."/>
            <person name="Copeland A."/>
            <person name="Lapidus A."/>
            <person name="Glavina del Rio T."/>
            <person name="Dalin E."/>
            <person name="Tice H."/>
            <person name="Bruce D."/>
            <person name="Goodwin L."/>
            <person name="Pitluck S."/>
            <person name="Kyrpides N."/>
            <person name="Mavromatis K."/>
            <person name="Ivanova N."/>
            <person name="Mikhailova N."/>
            <person name="Chertkov O."/>
            <person name="Brettin T."/>
            <person name="Detter J.C."/>
            <person name="Han C."/>
            <person name="Larimer F."/>
            <person name="Land M."/>
            <person name="Hauser L."/>
            <person name="Markowitz V."/>
            <person name="Cheng J.-F."/>
            <person name="Hugenholtz P."/>
            <person name="Woyke T."/>
            <person name="Wu D."/>
            <person name="Jando M."/>
            <person name="Schneider S."/>
            <person name="Klenk H.-P."/>
            <person name="Eisen J.A."/>
        </authorList>
    </citation>
    <scope>NUCLEOTIDE SEQUENCE [LARGE SCALE GENOMIC DNA]</scope>
    <source>
        <strain evidence="2">ATCC 19993 / DSM 43833 / CBS 139.67 / JCM 10125 / KCTC 9307 / NBRC 14880 / R51</strain>
    </source>
</reference>
<dbReference type="HOGENOM" id="CLU_2479902_0_0_11"/>
<proteinExistence type="predicted"/>
<dbReference type="RefSeq" id="WP_013132384.1">
    <property type="nucleotide sequence ID" value="NC_014165.1"/>
</dbReference>
<name>D6Y2K2_THEBD</name>
<dbReference type="AlphaFoldDB" id="D6Y2K2"/>
<sequence>MSATVAETHYGDGFTHAWPPDRYEVLCERIAPFPESRDRYHFAKNAMEAARALERIGLARRVVVIRLTDNTVLYDPVANVNVPPEAW</sequence>
<accession>D6Y2K2</accession>
<protein>
    <submittedName>
        <fullName evidence="1">Uncharacterized protein</fullName>
    </submittedName>
</protein>
<keyword evidence="2" id="KW-1185">Reference proteome</keyword>
<organism evidence="1 2">
    <name type="scientific">Thermobispora bispora (strain ATCC 19993 / DSM 43833 / CBS 139.67 / JCM 10125 / KCTC 9307 / NBRC 14880 / R51)</name>
    <dbReference type="NCBI Taxonomy" id="469371"/>
    <lineage>
        <taxon>Bacteria</taxon>
        <taxon>Bacillati</taxon>
        <taxon>Actinomycetota</taxon>
        <taxon>Actinomycetes</taxon>
        <taxon>Streptosporangiales</taxon>
        <taxon>Streptosporangiaceae</taxon>
        <taxon>Thermobispora</taxon>
    </lineage>
</organism>
<gene>
    <name evidence="1" type="ordered locus">Tbis_2140</name>
</gene>
<dbReference type="EMBL" id="CP001874">
    <property type="protein sequence ID" value="ADG88851.1"/>
    <property type="molecule type" value="Genomic_DNA"/>
</dbReference>
<dbReference type="OrthoDB" id="3541241at2"/>
<dbReference type="KEGG" id="tbi:Tbis_2140"/>
<evidence type="ECO:0000313" key="2">
    <source>
        <dbReference type="Proteomes" id="UP000006640"/>
    </source>
</evidence>
<evidence type="ECO:0000313" key="1">
    <source>
        <dbReference type="EMBL" id="ADG88851.1"/>
    </source>
</evidence>
<dbReference type="Proteomes" id="UP000006640">
    <property type="component" value="Chromosome"/>
</dbReference>